<dbReference type="PANTHER" id="PTHR46033:SF8">
    <property type="entry name" value="PROTEIN MAINTENANCE OF MERISTEMS-LIKE"/>
    <property type="match status" value="1"/>
</dbReference>
<keyword evidence="4" id="KW-1185">Reference proteome</keyword>
<feature type="compositionally biased region" description="Low complexity" evidence="1">
    <location>
        <begin position="341"/>
        <end position="354"/>
    </location>
</feature>
<dbReference type="PANTHER" id="PTHR46033">
    <property type="entry name" value="PROTEIN MAIN-LIKE 2"/>
    <property type="match status" value="1"/>
</dbReference>
<dbReference type="EMBL" id="KK914423">
    <property type="protein sequence ID" value="KDP36662.1"/>
    <property type="molecule type" value="Genomic_DNA"/>
</dbReference>
<evidence type="ECO:0000313" key="4">
    <source>
        <dbReference type="Proteomes" id="UP000027138"/>
    </source>
</evidence>
<sequence>MSEIPIEILDPSHPVGAIINPSRLVYLRYFDAGRNSHKELLGALAERWWDTTNTFHFSWGEMTMTPVDFSVITGIPFGIRTIELYDDWRTEISPDRMTELIGIDLPRIVGPGSAIPALSVSRRWLYLQAPGIYARHRRGELTATQVARFTLICLDLLVQQEGEIWAFEYFPYTRPEQIHADLGLGLVPLAWRWYRTNLHTSRHKHSLKDLRTFFDTCSPAQVEVGAMAIRLQSWIQVDPHFQRSDDLSRRRVILSHPVLRRYYLGERVDFQIRGCRSIPYPPPGDMRAGRQMTLTDAHTEGIPYGEFILEGDYAEFCRLFLMQPIGSRLDNFQRSAPFHPPATRSSRAAGSSSRTPKRRPTTDPSSSTRAEGSSQAGPSHSAGHSRAPRAVTEATGSLHSDLANLRLPYSISYHTPDAPLAFREVSLENVDRLALPSEDITEVPVGLINQMMELMLGMQQELSSSWTREAYNDQRRQRPRR</sequence>
<feature type="domain" description="Aminotransferase-like plant mobile" evidence="2">
    <location>
        <begin position="37"/>
        <end position="76"/>
    </location>
</feature>
<dbReference type="AlphaFoldDB" id="A0A067KKL1"/>
<feature type="region of interest" description="Disordered" evidence="1">
    <location>
        <begin position="332"/>
        <end position="395"/>
    </location>
</feature>
<dbReference type="Pfam" id="PF10536">
    <property type="entry name" value="PMD"/>
    <property type="match status" value="1"/>
</dbReference>
<accession>A0A067KKL1</accession>
<proteinExistence type="predicted"/>
<name>A0A067KKL1_JATCU</name>
<evidence type="ECO:0000259" key="2">
    <source>
        <dbReference type="Pfam" id="PF10536"/>
    </source>
</evidence>
<gene>
    <name evidence="3" type="ORF">JCGZ_07880</name>
</gene>
<dbReference type="GO" id="GO:0010073">
    <property type="term" value="P:meristem maintenance"/>
    <property type="evidence" value="ECO:0007669"/>
    <property type="project" value="InterPro"/>
</dbReference>
<evidence type="ECO:0000256" key="1">
    <source>
        <dbReference type="SAM" id="MobiDB-lite"/>
    </source>
</evidence>
<dbReference type="Proteomes" id="UP000027138">
    <property type="component" value="Unassembled WGS sequence"/>
</dbReference>
<dbReference type="InterPro" id="IPR019557">
    <property type="entry name" value="AminoTfrase-like_pln_mobile"/>
</dbReference>
<feature type="compositionally biased region" description="Polar residues" evidence="1">
    <location>
        <begin position="362"/>
        <end position="378"/>
    </location>
</feature>
<protein>
    <recommendedName>
        <fullName evidence="2">Aminotransferase-like plant mobile domain-containing protein</fullName>
    </recommendedName>
</protein>
<dbReference type="InterPro" id="IPR044824">
    <property type="entry name" value="MAIN-like"/>
</dbReference>
<organism evidence="3 4">
    <name type="scientific">Jatropha curcas</name>
    <name type="common">Barbados nut</name>
    <dbReference type="NCBI Taxonomy" id="180498"/>
    <lineage>
        <taxon>Eukaryota</taxon>
        <taxon>Viridiplantae</taxon>
        <taxon>Streptophyta</taxon>
        <taxon>Embryophyta</taxon>
        <taxon>Tracheophyta</taxon>
        <taxon>Spermatophyta</taxon>
        <taxon>Magnoliopsida</taxon>
        <taxon>eudicotyledons</taxon>
        <taxon>Gunneridae</taxon>
        <taxon>Pentapetalae</taxon>
        <taxon>rosids</taxon>
        <taxon>fabids</taxon>
        <taxon>Malpighiales</taxon>
        <taxon>Euphorbiaceae</taxon>
        <taxon>Crotonoideae</taxon>
        <taxon>Jatropheae</taxon>
        <taxon>Jatropha</taxon>
    </lineage>
</organism>
<evidence type="ECO:0000313" key="3">
    <source>
        <dbReference type="EMBL" id="KDP36662.1"/>
    </source>
</evidence>
<dbReference type="OrthoDB" id="1937804at2759"/>
<reference evidence="3 4" key="1">
    <citation type="journal article" date="2014" name="PLoS ONE">
        <title>Global Analysis of Gene Expression Profiles in Physic Nut (Jatropha curcas L.) Seedlings Exposed to Salt Stress.</title>
        <authorList>
            <person name="Zhang L."/>
            <person name="Zhang C."/>
            <person name="Wu P."/>
            <person name="Chen Y."/>
            <person name="Li M."/>
            <person name="Jiang H."/>
            <person name="Wu G."/>
        </authorList>
    </citation>
    <scope>NUCLEOTIDE SEQUENCE [LARGE SCALE GENOMIC DNA]</scope>
    <source>
        <strain evidence="4">cv. GZQX0401</strain>
        <tissue evidence="3">Young leaves</tissue>
    </source>
</reference>